<dbReference type="InterPro" id="IPR027467">
    <property type="entry name" value="MopterinOxRdtase_cofactor_BS"/>
</dbReference>
<dbReference type="PROSITE" id="PS51085">
    <property type="entry name" value="2FE2S_FER_2"/>
    <property type="match status" value="1"/>
</dbReference>
<dbReference type="GO" id="GO:0016020">
    <property type="term" value="C:membrane"/>
    <property type="evidence" value="ECO:0007669"/>
    <property type="project" value="TreeGrafter"/>
</dbReference>
<dbReference type="InterPro" id="IPR006963">
    <property type="entry name" value="Mopterin_OxRdtase_4Fe-4S_dom"/>
</dbReference>
<evidence type="ECO:0000256" key="7">
    <source>
        <dbReference type="ARBA" id="ARBA00023014"/>
    </source>
</evidence>
<dbReference type="Gene3D" id="3.10.20.740">
    <property type="match status" value="1"/>
</dbReference>
<dbReference type="Gene3D" id="3.40.228.10">
    <property type="entry name" value="Dimethylsulfoxide Reductase, domain 2"/>
    <property type="match status" value="1"/>
</dbReference>
<dbReference type="Pfam" id="PF12838">
    <property type="entry name" value="Fer4_7"/>
    <property type="match status" value="1"/>
</dbReference>
<dbReference type="PROSITE" id="PS51379">
    <property type="entry name" value="4FE4S_FER_2"/>
    <property type="match status" value="2"/>
</dbReference>
<dbReference type="InterPro" id="IPR009010">
    <property type="entry name" value="Asp_de-COase-like_dom_sf"/>
</dbReference>
<keyword evidence="7" id="KW-0411">Iron-sulfur</keyword>
<dbReference type="Pfam" id="PF00384">
    <property type="entry name" value="Molybdopterin"/>
    <property type="match status" value="1"/>
</dbReference>
<dbReference type="InterPro" id="IPR017900">
    <property type="entry name" value="4Fe4S_Fe_S_CS"/>
</dbReference>
<evidence type="ECO:0000256" key="5">
    <source>
        <dbReference type="ARBA" id="ARBA00023002"/>
    </source>
</evidence>
<dbReference type="SUPFAM" id="SSF50692">
    <property type="entry name" value="ADC-like"/>
    <property type="match status" value="1"/>
</dbReference>
<evidence type="ECO:0000259" key="10">
    <source>
        <dbReference type="PROSITE" id="PS51669"/>
    </source>
</evidence>
<dbReference type="Gene3D" id="2.40.40.20">
    <property type="match status" value="1"/>
</dbReference>
<dbReference type="GO" id="GO:0008863">
    <property type="term" value="F:formate dehydrogenase (NAD+) activity"/>
    <property type="evidence" value="ECO:0007669"/>
    <property type="project" value="InterPro"/>
</dbReference>
<dbReference type="FunFam" id="3.30.70.20:FF:000035">
    <property type="entry name" value="Iron hydrogenase 1"/>
    <property type="match status" value="1"/>
</dbReference>
<dbReference type="EMBL" id="FOMX01000015">
    <property type="protein sequence ID" value="SFE56272.1"/>
    <property type="molecule type" value="Genomic_DNA"/>
</dbReference>
<evidence type="ECO:0000313" key="11">
    <source>
        <dbReference type="EMBL" id="SFE56272.1"/>
    </source>
</evidence>
<dbReference type="PANTHER" id="PTHR43105:SF14">
    <property type="entry name" value="FORMATE DEHYDROGENASE H"/>
    <property type="match status" value="1"/>
</dbReference>
<dbReference type="InterPro" id="IPR006657">
    <property type="entry name" value="MoPterin_dinucl-bd_dom"/>
</dbReference>
<comment type="similarity">
    <text evidence="1">In the C-terminal section; belongs to the prokaryotic molybdopterin-containing oxidoreductase family.</text>
</comment>
<dbReference type="GO" id="GO:0022904">
    <property type="term" value="P:respiratory electron transport chain"/>
    <property type="evidence" value="ECO:0007669"/>
    <property type="project" value="TreeGrafter"/>
</dbReference>
<dbReference type="GO" id="GO:0046872">
    <property type="term" value="F:metal ion binding"/>
    <property type="evidence" value="ECO:0007669"/>
    <property type="project" value="UniProtKB-KW"/>
</dbReference>
<dbReference type="Pfam" id="PF04879">
    <property type="entry name" value="Molybdop_Fe4S4"/>
    <property type="match status" value="1"/>
</dbReference>
<dbReference type="Gene3D" id="3.40.50.740">
    <property type="match status" value="1"/>
</dbReference>
<dbReference type="GO" id="GO:0003954">
    <property type="term" value="F:NADH dehydrogenase activity"/>
    <property type="evidence" value="ECO:0007669"/>
    <property type="project" value="TreeGrafter"/>
</dbReference>
<evidence type="ECO:0000313" key="12">
    <source>
        <dbReference type="Proteomes" id="UP000199400"/>
    </source>
</evidence>
<dbReference type="OrthoDB" id="9757870at2"/>
<dbReference type="InterPro" id="IPR006656">
    <property type="entry name" value="Mopterin_OxRdtase"/>
</dbReference>
<evidence type="ECO:0000259" key="9">
    <source>
        <dbReference type="PROSITE" id="PS51379"/>
    </source>
</evidence>
<dbReference type="RefSeq" id="WP_096326324.1">
    <property type="nucleotide sequence ID" value="NZ_FOMX01000015.1"/>
</dbReference>
<dbReference type="STRING" id="54.SAMN02745121_04714"/>
<dbReference type="Gene3D" id="2.20.25.90">
    <property type="entry name" value="ADC-like domains"/>
    <property type="match status" value="1"/>
</dbReference>
<feature type="domain" description="4Fe-4S ferredoxin-type" evidence="9">
    <location>
        <begin position="190"/>
        <end position="219"/>
    </location>
</feature>
<dbReference type="SUPFAM" id="SSF54292">
    <property type="entry name" value="2Fe-2S ferredoxin-like"/>
    <property type="match status" value="1"/>
</dbReference>
<keyword evidence="5" id="KW-0560">Oxidoreductase</keyword>
<dbReference type="NCBIfam" id="TIGR01591">
    <property type="entry name" value="Fdh-alpha"/>
    <property type="match status" value="1"/>
</dbReference>
<dbReference type="CDD" id="cd02790">
    <property type="entry name" value="MopB_CT_Formate-Dh_H"/>
    <property type="match status" value="1"/>
</dbReference>
<feature type="domain" description="4Fe-4S ferredoxin-type" evidence="9">
    <location>
        <begin position="147"/>
        <end position="177"/>
    </location>
</feature>
<dbReference type="PIRSF" id="PIRSF036643">
    <property type="entry name" value="FDH_alpha"/>
    <property type="match status" value="1"/>
</dbReference>
<dbReference type="PROSITE" id="PS00551">
    <property type="entry name" value="MOLYBDOPTERIN_PROK_1"/>
    <property type="match status" value="1"/>
</dbReference>
<dbReference type="InterPro" id="IPR001041">
    <property type="entry name" value="2Fe-2S_ferredoxin-type"/>
</dbReference>
<dbReference type="InterPro" id="IPR036010">
    <property type="entry name" value="2Fe-2S_ferredoxin-like_sf"/>
</dbReference>
<dbReference type="PANTHER" id="PTHR43105">
    <property type="entry name" value="RESPIRATORY NITRATE REDUCTASE"/>
    <property type="match status" value="1"/>
</dbReference>
<protein>
    <submittedName>
        <fullName evidence="11">NAD-dependent formate dehydrogenase catalytic subunit/NAD-dependent formate dehydrogenase iron-sulfur protein</fullName>
    </submittedName>
</protein>
<dbReference type="InterPro" id="IPR017896">
    <property type="entry name" value="4Fe4S_Fe-S-bd"/>
</dbReference>
<dbReference type="PROSITE" id="PS51669">
    <property type="entry name" value="4FE4S_MOW_BIS_MGD"/>
    <property type="match status" value="1"/>
</dbReference>
<dbReference type="InterPro" id="IPR006655">
    <property type="entry name" value="Mopterin_OxRdtase_prok_CS"/>
</dbReference>
<evidence type="ECO:0000259" key="8">
    <source>
        <dbReference type="PROSITE" id="PS51085"/>
    </source>
</evidence>
<dbReference type="PROSITE" id="PS00198">
    <property type="entry name" value="4FE4S_FER_1"/>
    <property type="match status" value="1"/>
</dbReference>
<evidence type="ECO:0000256" key="2">
    <source>
        <dbReference type="ARBA" id="ARBA00022485"/>
    </source>
</evidence>
<evidence type="ECO:0000256" key="6">
    <source>
        <dbReference type="ARBA" id="ARBA00023004"/>
    </source>
</evidence>
<proteinExistence type="inferred from homology"/>
<keyword evidence="2" id="KW-0004">4Fe-4S</keyword>
<dbReference type="SUPFAM" id="SSF53706">
    <property type="entry name" value="Formate dehydrogenase/DMSO reductase, domains 1-3"/>
    <property type="match status" value="1"/>
</dbReference>
<dbReference type="Pfam" id="PF13510">
    <property type="entry name" value="Fer2_4"/>
    <property type="match status" value="1"/>
</dbReference>
<evidence type="ECO:0000256" key="1">
    <source>
        <dbReference type="ARBA" id="ARBA00007023"/>
    </source>
</evidence>
<reference evidence="12" key="1">
    <citation type="submission" date="2016-10" db="EMBL/GenBank/DDBJ databases">
        <authorList>
            <person name="Varghese N."/>
            <person name="Submissions S."/>
        </authorList>
    </citation>
    <scope>NUCLEOTIDE SEQUENCE [LARGE SCALE GENOMIC DNA]</scope>
    <source>
        <strain evidence="12">ATCC 25963</strain>
    </source>
</reference>
<dbReference type="SUPFAM" id="SSF54862">
    <property type="entry name" value="4Fe-4S ferredoxins"/>
    <property type="match status" value="1"/>
</dbReference>
<evidence type="ECO:0000256" key="4">
    <source>
        <dbReference type="ARBA" id="ARBA00022737"/>
    </source>
</evidence>
<dbReference type="SMART" id="SM00926">
    <property type="entry name" value="Molybdop_Fe4S4"/>
    <property type="match status" value="1"/>
</dbReference>
<keyword evidence="6" id="KW-0408">Iron</keyword>
<sequence>MSAAPPEVELTIDGVVVRAPAGSTIWEAARAAGIEIPVLCHDPRYRPVGVCRMCVVDVGGRVLAASCVRPCEPGMKVTASGPAIDAHRKMLTALLLADQPQAPSQQRPEGSDLVALGERYGLVGAGAAGDLLGLPRGTGRPQDPSSPVIGVDHQACILCDRCVRACDELQSNEVITRSGKGYRAKIAFDLDLPMGSSSCVSCGECMDACPTDALVNKPLAPKRRRPLPLAPAPEPAPVVPPPPAALTQVPTLCPYCGVGCSVTAHVDEANNKVVWIDGRDSRVSDRRLCVKGRYGFDYATHSQRLTQPLIRREGSYPKGPLSSALRVKEGRRPGGLVDYAEVMPHFREASWDEALDLVARRLLEIRERHGSSALAGFGSAKGSNEEAYLFQKLVRVGFGTNNVDHCTRLCHASSVAALMETIGSGAVSTTFRDIENSDVAMLVGTNATSNHPVAATFFKQAAKRGCKLLVIDPHRPQLADFAHRYVRIRPGTDVAFFNGVLHEIIRRGLYDRQFVAERTEGFERLKATVEHYPPKVAAQLCGLAEQEIVDVAVTWGSARAAICFWGMGVSQHVHGTDNARCLISLVLLTGQVGRPGTGLHPLRGQNNVQGASDAGLIPMVFPDYQSVKDPAIRERFEAAWGTKLDPKPGLTVVEIMHAALQKDVRGMYVQGENPFVSDPNTEKVRKALAALDFLVVQDIFLTETAEFADVVLPASSFFEKTGTYTNTDRRVQIGRPVLKLPGAARLDWDIMCEIARRMGVPGFEFTRIEDVFAEFAALTESYRGLSYETLGLEGKLWPCKDPVHEDGQVVLFEQDFPSGRGKFVPAEFAPPNELPSPEFPFVLTTGRLLEHWHTGTMTRRASALEAIESEPYADMRPGDMAALGLLEGDEIAVTSRRGSITLKVRASEAPGAGSIFIPFCWREAAANVLTSDALDPFGKIPEFKFSAVRVEKLRASNLADTGGAAE</sequence>
<dbReference type="GO" id="GO:0015942">
    <property type="term" value="P:formate metabolic process"/>
    <property type="evidence" value="ECO:0007669"/>
    <property type="project" value="InterPro"/>
</dbReference>
<keyword evidence="4" id="KW-0677">Repeat</keyword>
<keyword evidence="12" id="KW-1185">Reference proteome</keyword>
<dbReference type="CDD" id="cd02753">
    <property type="entry name" value="MopB_Formate-Dh-H"/>
    <property type="match status" value="1"/>
</dbReference>
<keyword evidence="3" id="KW-0479">Metal-binding</keyword>
<dbReference type="InterPro" id="IPR050123">
    <property type="entry name" value="Prok_molybdopt-oxidoreductase"/>
</dbReference>
<dbReference type="InterPro" id="IPR041924">
    <property type="entry name" value="Formate_Dh-H_N"/>
</dbReference>
<name>A0A1I2BJA5_9BACT</name>
<gene>
    <name evidence="11" type="ORF">SAMN02745121_04714</name>
</gene>
<feature type="domain" description="4Fe-4S Mo/W bis-MGD-type" evidence="10">
    <location>
        <begin position="246"/>
        <end position="303"/>
    </location>
</feature>
<dbReference type="Pfam" id="PF01568">
    <property type="entry name" value="Molydop_binding"/>
    <property type="match status" value="1"/>
</dbReference>
<evidence type="ECO:0000256" key="3">
    <source>
        <dbReference type="ARBA" id="ARBA00022723"/>
    </source>
</evidence>
<dbReference type="PROSITE" id="PS00490">
    <property type="entry name" value="MOLYBDOPTERIN_PROK_2"/>
    <property type="match status" value="1"/>
</dbReference>
<dbReference type="Proteomes" id="UP000199400">
    <property type="component" value="Unassembled WGS sequence"/>
</dbReference>
<feature type="domain" description="2Fe-2S ferredoxin-type" evidence="8">
    <location>
        <begin position="6"/>
        <end position="83"/>
    </location>
</feature>
<dbReference type="InterPro" id="IPR041925">
    <property type="entry name" value="CT_Formate-Dh_H"/>
</dbReference>
<accession>A0A1I2BJA5</accession>
<dbReference type="Gene3D" id="3.30.70.20">
    <property type="match status" value="1"/>
</dbReference>
<dbReference type="InterPro" id="IPR006478">
    <property type="entry name" value="Formate_DH_asu"/>
</dbReference>
<dbReference type="AlphaFoldDB" id="A0A1I2BJA5"/>
<dbReference type="GO" id="GO:0051539">
    <property type="term" value="F:4 iron, 4 sulfur cluster binding"/>
    <property type="evidence" value="ECO:0007669"/>
    <property type="project" value="UniProtKB-KW"/>
</dbReference>
<dbReference type="GO" id="GO:0043546">
    <property type="term" value="F:molybdopterin cofactor binding"/>
    <property type="evidence" value="ECO:0007669"/>
    <property type="project" value="InterPro"/>
</dbReference>
<organism evidence="11 12">
    <name type="scientific">Nannocystis exedens</name>
    <dbReference type="NCBI Taxonomy" id="54"/>
    <lineage>
        <taxon>Bacteria</taxon>
        <taxon>Pseudomonadati</taxon>
        <taxon>Myxococcota</taxon>
        <taxon>Polyangia</taxon>
        <taxon>Nannocystales</taxon>
        <taxon>Nannocystaceae</taxon>
        <taxon>Nannocystis</taxon>
    </lineage>
</organism>
<dbReference type="CDD" id="cd00207">
    <property type="entry name" value="fer2"/>
    <property type="match status" value="1"/>
</dbReference>